<dbReference type="KEGG" id="crd:CRES_0564"/>
<dbReference type="Proteomes" id="UP000000492">
    <property type="component" value="Chromosome"/>
</dbReference>
<dbReference type="eggNOG" id="COG0500">
    <property type="taxonomic scope" value="Bacteria"/>
</dbReference>
<organism evidence="3 4">
    <name type="scientific">Corynebacterium resistens (strain DSM 45100 / JCM 12819 / GTC 2026 / SICGH 158)</name>
    <dbReference type="NCBI Taxonomy" id="662755"/>
    <lineage>
        <taxon>Bacteria</taxon>
        <taxon>Bacillati</taxon>
        <taxon>Actinomycetota</taxon>
        <taxon>Actinomycetes</taxon>
        <taxon>Mycobacteriales</taxon>
        <taxon>Corynebacteriaceae</taxon>
        <taxon>Corynebacterium</taxon>
    </lineage>
</organism>
<name>F8DYT4_CORRG</name>
<keyword evidence="1" id="KW-0472">Membrane</keyword>
<keyword evidence="4" id="KW-1185">Reference proteome</keyword>
<feature type="domain" description="Methyltransferase type 11" evidence="2">
    <location>
        <begin position="119"/>
        <end position="207"/>
    </location>
</feature>
<dbReference type="Gene3D" id="3.40.50.150">
    <property type="entry name" value="Vaccinia Virus protein VP39"/>
    <property type="match status" value="1"/>
</dbReference>
<reference evidence="3 4" key="1">
    <citation type="journal article" date="2012" name="BMC Genomics">
        <title>Complete genome sequence, lifestyle, and multi-drug resistance of the human pathogen Corynebacterium resistens DSM 45100 isolated from blood samples of a leukemia patient.</title>
        <authorList>
            <person name="Schroder J."/>
            <person name="Maus I."/>
            <person name="Meyer K."/>
            <person name="Wordemann S."/>
            <person name="Blom J."/>
            <person name="Jaenicke S."/>
            <person name="Schneider J."/>
            <person name="Trost E."/>
            <person name="Tauch A."/>
        </authorList>
    </citation>
    <scope>NUCLEOTIDE SEQUENCE [LARGE SCALE GENOMIC DNA]</scope>
    <source>
        <strain evidence="4">DSM 45100 / JCM 12819 / CCUG 50093 / GTC 2026 / SICGH 158</strain>
    </source>
</reference>
<keyword evidence="3" id="KW-0808">Transferase</keyword>
<evidence type="ECO:0000259" key="2">
    <source>
        <dbReference type="Pfam" id="PF08241"/>
    </source>
</evidence>
<dbReference type="HOGENOM" id="CLU_073035_0_0_11"/>
<gene>
    <name evidence="3" type="ordered locus">CRES_0564</name>
</gene>
<evidence type="ECO:0000256" key="1">
    <source>
        <dbReference type="SAM" id="Phobius"/>
    </source>
</evidence>
<dbReference type="PANTHER" id="PTHR43591">
    <property type="entry name" value="METHYLTRANSFERASE"/>
    <property type="match status" value="1"/>
</dbReference>
<evidence type="ECO:0000313" key="3">
    <source>
        <dbReference type="EMBL" id="AEI08926.1"/>
    </source>
</evidence>
<proteinExistence type="predicted"/>
<dbReference type="CDD" id="cd02440">
    <property type="entry name" value="AdoMet_MTases"/>
    <property type="match status" value="1"/>
</dbReference>
<keyword evidence="1" id="KW-0812">Transmembrane</keyword>
<dbReference type="EMBL" id="CP002857">
    <property type="protein sequence ID" value="AEI08926.1"/>
    <property type="molecule type" value="Genomic_DNA"/>
</dbReference>
<dbReference type="STRING" id="662755.CRES_0564"/>
<sequence length="368" mass="40878">MKVSFIMFPRFPKGQRAIRRLRAFNSSPRSRLRAFTLASRTHQTLKFWRPQATFRRAWGLLSDFKYEQTRPDIFYGHLAADTVSLIAAVWRGATASDKKTANHPNRPSNGRSLAGTRVLDVGGGPGYFGVAFSEADAEYFTCEPDVGEMAAAGIKLQSSVRGSGLDLPFLDDSFDITYSSNVAEHVPDPWRMADEMLRVTKPGGIVIYSYTVWLGPFGGHETGLWEHYVGGEFAARRYRKRHGKEPKNRWGESLFDVSAADGVRYGWSTEGPGSERTYSGRTCSGDTCAGDSGSGHGGSKRDLQEVNSAGTHRFVTDHDLVAAATANGTAEFIAAFPRYHPWWAWWAVHIPVFREFAVSNLVIVLRKK</sequence>
<evidence type="ECO:0000313" key="4">
    <source>
        <dbReference type="Proteomes" id="UP000000492"/>
    </source>
</evidence>
<dbReference type="GO" id="GO:0008757">
    <property type="term" value="F:S-adenosylmethionine-dependent methyltransferase activity"/>
    <property type="evidence" value="ECO:0007669"/>
    <property type="project" value="InterPro"/>
</dbReference>
<dbReference type="GO" id="GO:0032259">
    <property type="term" value="P:methylation"/>
    <property type="evidence" value="ECO:0007669"/>
    <property type="project" value="UniProtKB-KW"/>
</dbReference>
<dbReference type="PANTHER" id="PTHR43591:SF24">
    <property type="entry name" value="2-METHOXY-6-POLYPRENYL-1,4-BENZOQUINOL METHYLASE, MITOCHONDRIAL"/>
    <property type="match status" value="1"/>
</dbReference>
<keyword evidence="1" id="KW-1133">Transmembrane helix</keyword>
<dbReference type="Pfam" id="PF08241">
    <property type="entry name" value="Methyltransf_11"/>
    <property type="match status" value="1"/>
</dbReference>
<feature type="transmembrane region" description="Helical" evidence="1">
    <location>
        <begin position="342"/>
        <end position="365"/>
    </location>
</feature>
<keyword evidence="3" id="KW-0489">Methyltransferase</keyword>
<dbReference type="InterPro" id="IPR029063">
    <property type="entry name" value="SAM-dependent_MTases_sf"/>
</dbReference>
<dbReference type="InterPro" id="IPR013216">
    <property type="entry name" value="Methyltransf_11"/>
</dbReference>
<dbReference type="SUPFAM" id="SSF53335">
    <property type="entry name" value="S-adenosyl-L-methionine-dependent methyltransferases"/>
    <property type="match status" value="1"/>
</dbReference>
<dbReference type="AlphaFoldDB" id="F8DYT4"/>
<accession>F8DYT4</accession>
<protein>
    <submittedName>
        <fullName evidence="3">SAM-dependent methyltransferase</fullName>
    </submittedName>
</protein>